<dbReference type="HOGENOM" id="CLU_063098_0_0_1"/>
<dbReference type="RefSeq" id="XP_003841002.1">
    <property type="nucleotide sequence ID" value="XM_003840954.1"/>
</dbReference>
<dbReference type="GeneID" id="13281024"/>
<dbReference type="AlphaFoldDB" id="E5A167"/>
<dbReference type="VEuPathDB" id="FungiDB:LEMA_P106540.1"/>
<dbReference type="eggNOG" id="ENOG502TE27">
    <property type="taxonomic scope" value="Eukaryota"/>
</dbReference>
<dbReference type="PANTHER" id="PTHR42085">
    <property type="entry name" value="F-BOX DOMAIN-CONTAINING PROTEIN"/>
    <property type="match status" value="1"/>
</dbReference>
<dbReference type="OrthoDB" id="3786918at2759"/>
<dbReference type="PANTHER" id="PTHR42085:SF1">
    <property type="entry name" value="F-BOX DOMAIN-CONTAINING PROTEIN"/>
    <property type="match status" value="1"/>
</dbReference>
<protein>
    <submittedName>
        <fullName evidence="1">Predicted protein</fullName>
    </submittedName>
</protein>
<evidence type="ECO:0000313" key="2">
    <source>
        <dbReference type="Proteomes" id="UP000002668"/>
    </source>
</evidence>
<proteinExistence type="predicted"/>
<dbReference type="InterPro" id="IPR038883">
    <property type="entry name" value="AN11006-like"/>
</dbReference>
<organism evidence="2">
    <name type="scientific">Leptosphaeria maculans (strain JN3 / isolate v23.1.3 / race Av1-4-5-6-7-8)</name>
    <name type="common">Blackleg fungus</name>
    <name type="synonym">Phoma lingam</name>
    <dbReference type="NCBI Taxonomy" id="985895"/>
    <lineage>
        <taxon>Eukaryota</taxon>
        <taxon>Fungi</taxon>
        <taxon>Dikarya</taxon>
        <taxon>Ascomycota</taxon>
        <taxon>Pezizomycotina</taxon>
        <taxon>Dothideomycetes</taxon>
        <taxon>Pleosporomycetidae</taxon>
        <taxon>Pleosporales</taxon>
        <taxon>Pleosporineae</taxon>
        <taxon>Leptosphaeriaceae</taxon>
        <taxon>Plenodomus</taxon>
        <taxon>Plenodomus lingam/Leptosphaeria maculans species complex</taxon>
    </lineage>
</organism>
<dbReference type="Proteomes" id="UP000002668">
    <property type="component" value="Genome"/>
</dbReference>
<dbReference type="InParanoid" id="E5A167"/>
<sequence>MSQLATMVTFLDLPVELRLQIAAYVLEQPRHAGLVWKGTTADVYKGFVPDTAYHSAPNLNLLLVCHSFRNDCSRLAYERTTFFPGSNVNEHICRCPPARLQDLRKLIVPFEPFEALIRQSPSNFFANDSLRLERLTVIHFDGWNAKTHTKVMVDFMRRVENIRSIIITLRDDNVVHKHRKQCCALVGAILKEDHFQRYDAQDAPKLEKTWWTWSYNHHLQTFNFTAQSAKTVMEEEAYMNDVAPLIQSLMDDLQSMDLPPAVLVEDG</sequence>
<evidence type="ECO:0000313" key="1">
    <source>
        <dbReference type="EMBL" id="CBX97523.1"/>
    </source>
</evidence>
<keyword evidence="2" id="KW-1185">Reference proteome</keyword>
<dbReference type="EMBL" id="FP929131">
    <property type="protein sequence ID" value="CBX97523.1"/>
    <property type="molecule type" value="Genomic_DNA"/>
</dbReference>
<gene>
    <name evidence="1" type="ORF">LEMA_P106540.1</name>
</gene>
<reference evidence="2" key="1">
    <citation type="journal article" date="2011" name="Nat. Commun.">
        <title>Effector diversification within compartments of the Leptosphaeria maculans genome affected by Repeat-Induced Point mutations.</title>
        <authorList>
            <person name="Rouxel T."/>
            <person name="Grandaubert J."/>
            <person name="Hane J.K."/>
            <person name="Hoede C."/>
            <person name="van de Wouw A.P."/>
            <person name="Couloux A."/>
            <person name="Dominguez V."/>
            <person name="Anthouard V."/>
            <person name="Bally P."/>
            <person name="Bourras S."/>
            <person name="Cozijnsen A.J."/>
            <person name="Ciuffetti L.M."/>
            <person name="Degrave A."/>
            <person name="Dilmaghani A."/>
            <person name="Duret L."/>
            <person name="Fudal I."/>
            <person name="Goodwin S.B."/>
            <person name="Gout L."/>
            <person name="Glaser N."/>
            <person name="Linglin J."/>
            <person name="Kema G.H.J."/>
            <person name="Lapalu N."/>
            <person name="Lawrence C.B."/>
            <person name="May K."/>
            <person name="Meyer M."/>
            <person name="Ollivier B."/>
            <person name="Poulain J."/>
            <person name="Schoch C.L."/>
            <person name="Simon A."/>
            <person name="Spatafora J.W."/>
            <person name="Stachowiak A."/>
            <person name="Turgeon B.G."/>
            <person name="Tyler B.M."/>
            <person name="Vincent D."/>
            <person name="Weissenbach J."/>
            <person name="Amselem J."/>
            <person name="Quesneville H."/>
            <person name="Oliver R.P."/>
            <person name="Wincker P."/>
            <person name="Balesdent M.-H."/>
            <person name="Howlett B.J."/>
        </authorList>
    </citation>
    <scope>NUCLEOTIDE SEQUENCE [LARGE SCALE GENOMIC DNA]</scope>
    <source>
        <strain evidence="2">JN3 / isolate v23.1.3 / race Av1-4-5-6-7-8</strain>
    </source>
</reference>
<name>E5A167_LEPMJ</name>
<dbReference type="OMA" id="RSSRWHY"/>
<accession>E5A167</accession>